<feature type="domain" description="Anticodon-binding" evidence="1">
    <location>
        <begin position="422"/>
        <end position="485"/>
    </location>
</feature>
<dbReference type="Gene3D" id="3.30.930.10">
    <property type="entry name" value="Bira Bifunctional Protein, Domain 2"/>
    <property type="match status" value="2"/>
</dbReference>
<organism evidence="2 3">
    <name type="scientific">Heterodermia speciosa</name>
    <dbReference type="NCBI Taxonomy" id="116794"/>
    <lineage>
        <taxon>Eukaryota</taxon>
        <taxon>Fungi</taxon>
        <taxon>Dikarya</taxon>
        <taxon>Ascomycota</taxon>
        <taxon>Pezizomycotina</taxon>
        <taxon>Lecanoromycetes</taxon>
        <taxon>OSLEUM clade</taxon>
        <taxon>Lecanoromycetidae</taxon>
        <taxon>Caliciales</taxon>
        <taxon>Physciaceae</taxon>
        <taxon>Heterodermia</taxon>
    </lineage>
</organism>
<name>A0A8H3IA56_9LECA</name>
<dbReference type="OrthoDB" id="10267474at2759"/>
<dbReference type="Gene3D" id="3.40.50.800">
    <property type="entry name" value="Anticodon-binding domain"/>
    <property type="match status" value="1"/>
</dbReference>
<accession>A0A8H3IA56</accession>
<evidence type="ECO:0000313" key="2">
    <source>
        <dbReference type="EMBL" id="CAF9910778.1"/>
    </source>
</evidence>
<dbReference type="EMBL" id="CAJPDS010000009">
    <property type="protein sequence ID" value="CAF9910778.1"/>
    <property type="molecule type" value="Genomic_DNA"/>
</dbReference>
<dbReference type="InterPro" id="IPR045864">
    <property type="entry name" value="aa-tRNA-synth_II/BPL/LPL"/>
</dbReference>
<dbReference type="InterPro" id="IPR036621">
    <property type="entry name" value="Anticodon-bd_dom_sf"/>
</dbReference>
<protein>
    <recommendedName>
        <fullName evidence="1">Anticodon-binding domain-containing protein</fullName>
    </recommendedName>
</protein>
<dbReference type="SUPFAM" id="SSF52954">
    <property type="entry name" value="Class II aaRS ABD-related"/>
    <property type="match status" value="1"/>
</dbReference>
<sequence>MKDLYTFDASEKQAIETYKVVREAYSAFFDELKIPYLVAEAHSGDIGGETSHEYHFPSAKGEDSILSCSECDYLINEELAKDEYDIRVRQAQSLYNKVPTEGLSPAGAVLDKYLDQSREAFPSEDEISLGYRIWYGVTADRATLVEAIFPQLVRVTNLSGTFSHWRETEACTNSIKSLIPDIDLSIENPVEAFKPSSYDNTTTKAVNRNPESPKSVYQIIDYRVTKRALNRYDSTAQASDGSKRYIPGAEENVRTRAIEANSSIVKIAARDPCPKCFLGAVKKTKAVELGHTFHLGTRYSKPLNACFIPAPQQSEPMTKATSDPQNLTSKPALHGMKKMQTSKAATGSLAATKTPVQMGCHGIGISRMIAAVADTLADVKGLNWPRVMAPFEVVIVSKDEHKDRIYDVYNSLFSPTPEPTHIGSPLREDPFDVIVDDREQGFVWKLNDADLIGYPIIIVLGKRYGKEQICEVQCRRLGVKEDVHIGIIKARTSELLRQL</sequence>
<dbReference type="Proteomes" id="UP000664521">
    <property type="component" value="Unassembled WGS sequence"/>
</dbReference>
<comment type="caution">
    <text evidence="2">The sequence shown here is derived from an EMBL/GenBank/DDBJ whole genome shotgun (WGS) entry which is preliminary data.</text>
</comment>
<dbReference type="GO" id="GO:0004827">
    <property type="term" value="F:proline-tRNA ligase activity"/>
    <property type="evidence" value="ECO:0007669"/>
    <property type="project" value="TreeGrafter"/>
</dbReference>
<reference evidence="2" key="1">
    <citation type="submission" date="2021-03" db="EMBL/GenBank/DDBJ databases">
        <authorList>
            <person name="Tagirdzhanova G."/>
        </authorList>
    </citation>
    <scope>NUCLEOTIDE SEQUENCE</scope>
</reference>
<dbReference type="Pfam" id="PF03129">
    <property type="entry name" value="HGTP_anticodon"/>
    <property type="match status" value="1"/>
</dbReference>
<dbReference type="InterPro" id="IPR050062">
    <property type="entry name" value="Pro-tRNA_synthetase"/>
</dbReference>
<dbReference type="PANTHER" id="PTHR42753:SF2">
    <property type="entry name" value="PROLINE--TRNA LIGASE"/>
    <property type="match status" value="1"/>
</dbReference>
<dbReference type="PANTHER" id="PTHR42753">
    <property type="entry name" value="MITOCHONDRIAL RIBOSOME PROTEIN L39/PROLYL-TRNA LIGASE FAMILY MEMBER"/>
    <property type="match status" value="1"/>
</dbReference>
<evidence type="ECO:0000313" key="3">
    <source>
        <dbReference type="Proteomes" id="UP000664521"/>
    </source>
</evidence>
<keyword evidence="3" id="KW-1185">Reference proteome</keyword>
<dbReference type="SUPFAM" id="SSF55681">
    <property type="entry name" value="Class II aaRS and biotin synthetases"/>
    <property type="match status" value="1"/>
</dbReference>
<dbReference type="AlphaFoldDB" id="A0A8H3IA56"/>
<evidence type="ECO:0000259" key="1">
    <source>
        <dbReference type="Pfam" id="PF03129"/>
    </source>
</evidence>
<dbReference type="GO" id="GO:0006433">
    <property type="term" value="P:prolyl-tRNA aminoacylation"/>
    <property type="evidence" value="ECO:0007669"/>
    <property type="project" value="TreeGrafter"/>
</dbReference>
<proteinExistence type="predicted"/>
<dbReference type="GO" id="GO:0005739">
    <property type="term" value="C:mitochondrion"/>
    <property type="evidence" value="ECO:0007669"/>
    <property type="project" value="TreeGrafter"/>
</dbReference>
<dbReference type="InterPro" id="IPR004154">
    <property type="entry name" value="Anticodon-bd"/>
</dbReference>
<gene>
    <name evidence="2" type="ORF">HETSPECPRED_010175</name>
</gene>